<organism evidence="2 3">
    <name type="scientific">Hymenobacter aranciens</name>
    <dbReference type="NCBI Taxonomy" id="3063996"/>
    <lineage>
        <taxon>Bacteria</taxon>
        <taxon>Pseudomonadati</taxon>
        <taxon>Bacteroidota</taxon>
        <taxon>Cytophagia</taxon>
        <taxon>Cytophagales</taxon>
        <taxon>Hymenobacteraceae</taxon>
        <taxon>Hymenobacter</taxon>
    </lineage>
</organism>
<evidence type="ECO:0000313" key="3">
    <source>
        <dbReference type="Proteomes" id="UP001176429"/>
    </source>
</evidence>
<dbReference type="Proteomes" id="UP001176429">
    <property type="component" value="Unassembled WGS sequence"/>
</dbReference>
<dbReference type="EMBL" id="JAUQSY010000003">
    <property type="protein sequence ID" value="MDO7874042.1"/>
    <property type="molecule type" value="Genomic_DNA"/>
</dbReference>
<keyword evidence="3" id="KW-1185">Reference proteome</keyword>
<name>A0ABT9B6Z2_9BACT</name>
<proteinExistence type="predicted"/>
<dbReference type="RefSeq" id="WP_305005361.1">
    <property type="nucleotide sequence ID" value="NZ_JAUQSY010000003.1"/>
</dbReference>
<sequence length="128" mass="14884">MTNRVRTYLIRFARNQTGTVSYLTLVQEAELGLNLEISHEKARLNEMLAEISQTEHAEGRPPLSSLVKVQGSKGQGDNFYKLCEKMGMGEWRSLKQDENFLKNLIRESHAYWRDDANYQEFAHMEESE</sequence>
<feature type="region of interest" description="Disordered" evidence="1">
    <location>
        <begin position="54"/>
        <end position="73"/>
    </location>
</feature>
<evidence type="ECO:0000256" key="1">
    <source>
        <dbReference type="SAM" id="MobiDB-lite"/>
    </source>
</evidence>
<gene>
    <name evidence="2" type="ORF">Q5H93_04805</name>
</gene>
<accession>A0ABT9B6Z2</accession>
<protein>
    <submittedName>
        <fullName evidence="2">Uncharacterized protein</fullName>
    </submittedName>
</protein>
<evidence type="ECO:0000313" key="2">
    <source>
        <dbReference type="EMBL" id="MDO7874042.1"/>
    </source>
</evidence>
<comment type="caution">
    <text evidence="2">The sequence shown here is derived from an EMBL/GenBank/DDBJ whole genome shotgun (WGS) entry which is preliminary data.</text>
</comment>
<reference evidence="2" key="1">
    <citation type="submission" date="2023-07" db="EMBL/GenBank/DDBJ databases">
        <authorList>
            <person name="Kim M.K."/>
        </authorList>
    </citation>
    <scope>NUCLEOTIDE SEQUENCE</scope>
    <source>
        <strain evidence="2">ASUV-10-1</strain>
    </source>
</reference>